<evidence type="ECO:0000313" key="2">
    <source>
        <dbReference type="Proteomes" id="UP000053105"/>
    </source>
</evidence>
<sequence length="334" mass="38345">MLRSSNVEEKGHLVDRLMAAHVASERVLVTVVSHMNGIHHHIAKYDVAVLTRECQRRLVLHESAQAVYRSGTVTHNVRAIRRVTLLQIMVYGGRAGDFRRTELRRSHWDLCTIVVCRMIGLTGVFLRLGLRFRFGATTRPVNVDNRQRVWRTVRVQHHRWVVRVLSQVQFQRVTVLRSVGTVGASVLIDVGMRLQVTVEHRFIHTRVRTLVTFERFRAEVIAQVILEVVLVLGDERALRAVQIENRYGNYLYGAKNYRLTVFKHKPLQTTFDNKEVGTLTKSITQSVDIDKDSVSVQRSNFFSVEMALAAYTILDKRSLSADVTTTIRFDSEDD</sequence>
<proteinExistence type="predicted"/>
<dbReference type="EMBL" id="KQ435727">
    <property type="protein sequence ID" value="KOX77896.1"/>
    <property type="molecule type" value="Genomic_DNA"/>
</dbReference>
<dbReference type="AlphaFoldDB" id="A0A0M9A790"/>
<gene>
    <name evidence="1" type="ORF">WN51_05782</name>
</gene>
<accession>A0A0M9A790</accession>
<keyword evidence="2" id="KW-1185">Reference proteome</keyword>
<name>A0A0M9A790_9HYME</name>
<evidence type="ECO:0000313" key="1">
    <source>
        <dbReference type="EMBL" id="KOX77896.1"/>
    </source>
</evidence>
<dbReference type="Proteomes" id="UP000053105">
    <property type="component" value="Unassembled WGS sequence"/>
</dbReference>
<reference evidence="1 2" key="1">
    <citation type="submission" date="2015-07" db="EMBL/GenBank/DDBJ databases">
        <title>The genome of Melipona quadrifasciata.</title>
        <authorList>
            <person name="Pan H."/>
            <person name="Kapheim K."/>
        </authorList>
    </citation>
    <scope>NUCLEOTIDE SEQUENCE [LARGE SCALE GENOMIC DNA]</scope>
    <source>
        <strain evidence="1">0111107301</strain>
        <tissue evidence="1">Whole body</tissue>
    </source>
</reference>
<protein>
    <submittedName>
        <fullName evidence="1">Uncharacterized protein</fullName>
    </submittedName>
</protein>
<organism evidence="1 2">
    <name type="scientific">Melipona quadrifasciata</name>
    <dbReference type="NCBI Taxonomy" id="166423"/>
    <lineage>
        <taxon>Eukaryota</taxon>
        <taxon>Metazoa</taxon>
        <taxon>Ecdysozoa</taxon>
        <taxon>Arthropoda</taxon>
        <taxon>Hexapoda</taxon>
        <taxon>Insecta</taxon>
        <taxon>Pterygota</taxon>
        <taxon>Neoptera</taxon>
        <taxon>Endopterygota</taxon>
        <taxon>Hymenoptera</taxon>
        <taxon>Apocrita</taxon>
        <taxon>Aculeata</taxon>
        <taxon>Apoidea</taxon>
        <taxon>Anthophila</taxon>
        <taxon>Apidae</taxon>
        <taxon>Melipona</taxon>
    </lineage>
</organism>